<feature type="transmembrane region" description="Helical" evidence="1">
    <location>
        <begin position="120"/>
        <end position="140"/>
    </location>
</feature>
<dbReference type="InterPro" id="IPR011737">
    <property type="entry name" value="CHP02206_TP0381"/>
</dbReference>
<keyword evidence="1" id="KW-0472">Membrane</keyword>
<evidence type="ECO:0000313" key="2">
    <source>
        <dbReference type="EMBL" id="NYD35511.1"/>
    </source>
</evidence>
<dbReference type="RefSeq" id="WP_179793338.1">
    <property type="nucleotide sequence ID" value="NZ_BAABHP010000017.1"/>
</dbReference>
<feature type="transmembrane region" description="Helical" evidence="1">
    <location>
        <begin position="200"/>
        <end position="224"/>
    </location>
</feature>
<keyword evidence="3" id="KW-1185">Reference proteome</keyword>
<name>A0A7Y9J522_9PSEU</name>
<comment type="caution">
    <text evidence="2">The sequence shown here is derived from an EMBL/GenBank/DDBJ whole genome shotgun (WGS) entry which is preliminary data.</text>
</comment>
<keyword evidence="1" id="KW-1133">Transmembrane helix</keyword>
<dbReference type="Pfam" id="PF14808">
    <property type="entry name" value="TMEM164"/>
    <property type="match status" value="1"/>
</dbReference>
<reference evidence="2 3" key="1">
    <citation type="submission" date="2020-07" db="EMBL/GenBank/DDBJ databases">
        <title>Sequencing the genomes of 1000 actinobacteria strains.</title>
        <authorList>
            <person name="Klenk H.-P."/>
        </authorList>
    </citation>
    <scope>NUCLEOTIDE SEQUENCE [LARGE SCALE GENOMIC DNA]</scope>
    <source>
        <strain evidence="2 3">DSM 45772</strain>
    </source>
</reference>
<protein>
    <submittedName>
        <fullName evidence="2">Putative integral membrane protein (TIGR02206 family)</fullName>
    </submittedName>
</protein>
<evidence type="ECO:0000313" key="3">
    <source>
        <dbReference type="Proteomes" id="UP000535890"/>
    </source>
</evidence>
<feature type="transmembrane region" description="Helical" evidence="1">
    <location>
        <begin position="6"/>
        <end position="28"/>
    </location>
</feature>
<proteinExistence type="predicted"/>
<dbReference type="AlphaFoldDB" id="A0A7Y9J522"/>
<evidence type="ECO:0000256" key="1">
    <source>
        <dbReference type="SAM" id="Phobius"/>
    </source>
</evidence>
<keyword evidence="1" id="KW-0812">Transmembrane</keyword>
<dbReference type="EMBL" id="JACCBN010000001">
    <property type="protein sequence ID" value="NYD35511.1"/>
    <property type="molecule type" value="Genomic_DNA"/>
</dbReference>
<feature type="transmembrane region" description="Helical" evidence="1">
    <location>
        <begin position="69"/>
        <end position="86"/>
    </location>
</feature>
<feature type="transmembrane region" description="Helical" evidence="1">
    <location>
        <begin position="98"/>
        <end position="114"/>
    </location>
</feature>
<accession>A0A7Y9J522</accession>
<sequence length="239" mass="25811">MSTFVPWGTSHVVVVVLTVVGAVALVPFARRAPAPVVGKLERTLAVLLVLTTLAYQIYAFEPARAGQTLPLWLSDLVPYVAAYALWSGRQWAYGMTYYWALTLTVQAIATPALGGPDFPAPSFLAFFTAHVLPIWAAVLLTWGRRRRPGWTDYGRTVAATLVWAAVAQPVNLLTGANYGYLDRKPDAASILDLFGPYPTYLLVEAVVVLAVWALITFPWTALAARPGGAIPGQRELSGG</sequence>
<feature type="transmembrane region" description="Helical" evidence="1">
    <location>
        <begin position="161"/>
        <end position="180"/>
    </location>
</feature>
<gene>
    <name evidence="2" type="ORF">BJ983_001613</name>
</gene>
<dbReference type="Proteomes" id="UP000535890">
    <property type="component" value="Unassembled WGS sequence"/>
</dbReference>
<feature type="transmembrane region" description="Helical" evidence="1">
    <location>
        <begin position="40"/>
        <end position="57"/>
    </location>
</feature>
<dbReference type="NCBIfam" id="TIGR02206">
    <property type="entry name" value="intg_mem_TP0381"/>
    <property type="match status" value="1"/>
</dbReference>
<organism evidence="2 3">
    <name type="scientific">Actinomycetospora corticicola</name>
    <dbReference type="NCBI Taxonomy" id="663602"/>
    <lineage>
        <taxon>Bacteria</taxon>
        <taxon>Bacillati</taxon>
        <taxon>Actinomycetota</taxon>
        <taxon>Actinomycetes</taxon>
        <taxon>Pseudonocardiales</taxon>
        <taxon>Pseudonocardiaceae</taxon>
        <taxon>Actinomycetospora</taxon>
    </lineage>
</organism>